<dbReference type="InterPro" id="IPR036388">
    <property type="entry name" value="WH-like_DNA-bd_sf"/>
</dbReference>
<organism evidence="2 3">
    <name type="scientific">Halostagnicola kamekurae</name>
    <dbReference type="NCBI Taxonomy" id="619731"/>
    <lineage>
        <taxon>Archaea</taxon>
        <taxon>Methanobacteriati</taxon>
        <taxon>Methanobacteriota</taxon>
        <taxon>Stenosarchaea group</taxon>
        <taxon>Halobacteria</taxon>
        <taxon>Halobacteriales</taxon>
        <taxon>Natrialbaceae</taxon>
        <taxon>Halostagnicola</taxon>
    </lineage>
</organism>
<dbReference type="EMBL" id="FOZS01000002">
    <property type="protein sequence ID" value="SFS68950.1"/>
    <property type="molecule type" value="Genomic_DNA"/>
</dbReference>
<dbReference type="AlphaFoldDB" id="A0A1I6RWI6"/>
<gene>
    <name evidence="2" type="ORF">SAMN04488556_2247</name>
</gene>
<accession>A0A1I6RWI6</accession>
<feature type="compositionally biased region" description="Acidic residues" evidence="1">
    <location>
        <begin position="85"/>
        <end position="99"/>
    </location>
</feature>
<feature type="region of interest" description="Disordered" evidence="1">
    <location>
        <begin position="78"/>
        <end position="99"/>
    </location>
</feature>
<keyword evidence="3" id="KW-1185">Reference proteome</keyword>
<sequence length="99" mass="11180">MSTKHTGTADESDLGEHRMTTERRILRHLTERGPLDVVELATALETHPTTVELACERLRDRERVRLVGSSRYRLVDGERAGGVEIDSEPDDDIEGDPER</sequence>
<dbReference type="SUPFAM" id="SSF46785">
    <property type="entry name" value="Winged helix' DNA-binding domain"/>
    <property type="match status" value="1"/>
</dbReference>
<proteinExistence type="predicted"/>
<dbReference type="Gene3D" id="1.10.10.10">
    <property type="entry name" value="Winged helix-like DNA-binding domain superfamily/Winged helix DNA-binding domain"/>
    <property type="match status" value="1"/>
</dbReference>
<evidence type="ECO:0000256" key="1">
    <source>
        <dbReference type="SAM" id="MobiDB-lite"/>
    </source>
</evidence>
<evidence type="ECO:0000313" key="3">
    <source>
        <dbReference type="Proteomes" id="UP000199199"/>
    </source>
</evidence>
<protein>
    <recommendedName>
        <fullName evidence="4">MarR family protein</fullName>
    </recommendedName>
</protein>
<evidence type="ECO:0008006" key="4">
    <source>
        <dbReference type="Google" id="ProtNLM"/>
    </source>
</evidence>
<dbReference type="Proteomes" id="UP000199199">
    <property type="component" value="Unassembled WGS sequence"/>
</dbReference>
<dbReference type="InterPro" id="IPR036390">
    <property type="entry name" value="WH_DNA-bd_sf"/>
</dbReference>
<reference evidence="3" key="1">
    <citation type="submission" date="2016-10" db="EMBL/GenBank/DDBJ databases">
        <authorList>
            <person name="Varghese N."/>
            <person name="Submissions S."/>
        </authorList>
    </citation>
    <scope>NUCLEOTIDE SEQUENCE [LARGE SCALE GENOMIC DNA]</scope>
    <source>
        <strain evidence="3">DSM 22427</strain>
    </source>
</reference>
<name>A0A1I6RWI6_9EURY</name>
<evidence type="ECO:0000313" key="2">
    <source>
        <dbReference type="EMBL" id="SFS68950.1"/>
    </source>
</evidence>